<dbReference type="PANTHER" id="PTHR48100:SF58">
    <property type="entry name" value="PE-PGRS FAMILY PROTEIN PE_PGRS11"/>
    <property type="match status" value="1"/>
</dbReference>
<evidence type="ECO:0000256" key="1">
    <source>
        <dbReference type="SAM" id="MobiDB-lite"/>
    </source>
</evidence>
<organism evidence="2 3">
    <name type="scientific">Kocuria marina</name>
    <dbReference type="NCBI Taxonomy" id="223184"/>
    <lineage>
        <taxon>Bacteria</taxon>
        <taxon>Bacillati</taxon>
        <taxon>Actinomycetota</taxon>
        <taxon>Actinomycetes</taxon>
        <taxon>Micrococcales</taxon>
        <taxon>Micrococcaceae</taxon>
        <taxon>Kocuria</taxon>
    </lineage>
</organism>
<comment type="caution">
    <text evidence="2">The sequence shown here is derived from an EMBL/GenBank/DDBJ whole genome shotgun (WGS) entry which is preliminary data.</text>
</comment>
<dbReference type="EMBL" id="JROM01000055">
    <property type="protein sequence ID" value="KHE73638.1"/>
    <property type="molecule type" value="Genomic_DNA"/>
</dbReference>
<dbReference type="InterPro" id="IPR029033">
    <property type="entry name" value="His_PPase_superfam"/>
</dbReference>
<reference evidence="2 3" key="1">
    <citation type="submission" date="2014-09" db="EMBL/GenBank/DDBJ databases">
        <title>High-quality draft genome sequence of Kocuria marina SO9-6, an actinobacterium isolated from a copper mine.</title>
        <authorList>
            <person name="Castro D.B."/>
            <person name="Pereira L.B."/>
            <person name="Silva M.V."/>
            <person name="Silva B.P."/>
            <person name="Zanardi B.R."/>
            <person name="Carlos C."/>
            <person name="Belgini D.R."/>
            <person name="Limache E.G."/>
            <person name="Lacerda G.V."/>
            <person name="Nery M.B."/>
            <person name="Gomes M.B."/>
            <person name="Souza S."/>
            <person name="Silva T.M."/>
            <person name="Rodrigues V.D."/>
            <person name="Paulino L.C."/>
            <person name="Vicentini R."/>
            <person name="Ferraz L.F."/>
            <person name="Ottoboni L.M."/>
        </authorList>
    </citation>
    <scope>NUCLEOTIDE SEQUENCE [LARGE SCALE GENOMIC DNA]</scope>
    <source>
        <strain evidence="2 3">SO9-6</strain>
    </source>
</reference>
<dbReference type="GO" id="GO:0005737">
    <property type="term" value="C:cytoplasm"/>
    <property type="evidence" value="ECO:0007669"/>
    <property type="project" value="TreeGrafter"/>
</dbReference>
<dbReference type="eggNOG" id="COG0406">
    <property type="taxonomic scope" value="Bacteria"/>
</dbReference>
<feature type="compositionally biased region" description="Acidic residues" evidence="1">
    <location>
        <begin position="216"/>
        <end position="228"/>
    </location>
</feature>
<dbReference type="InterPro" id="IPR013078">
    <property type="entry name" value="His_Pase_superF_clade-1"/>
</dbReference>
<feature type="region of interest" description="Disordered" evidence="1">
    <location>
        <begin position="203"/>
        <end position="228"/>
    </location>
</feature>
<evidence type="ECO:0000313" key="2">
    <source>
        <dbReference type="EMBL" id="KHE73638.1"/>
    </source>
</evidence>
<dbReference type="Gene3D" id="3.40.50.1240">
    <property type="entry name" value="Phosphoglycerate mutase-like"/>
    <property type="match status" value="1"/>
</dbReference>
<dbReference type="InterPro" id="IPR050275">
    <property type="entry name" value="PGM_Phosphatase"/>
</dbReference>
<protein>
    <submittedName>
        <fullName evidence="2">Histidine phosphatase</fullName>
    </submittedName>
</protein>
<dbReference type="InterPro" id="IPR001345">
    <property type="entry name" value="PG/BPGM_mutase_AS"/>
</dbReference>
<dbReference type="STRING" id="223184.AS25_12280"/>
<evidence type="ECO:0000313" key="3">
    <source>
        <dbReference type="Proteomes" id="UP000030664"/>
    </source>
</evidence>
<dbReference type="Proteomes" id="UP000030664">
    <property type="component" value="Unassembled WGS sequence"/>
</dbReference>
<proteinExistence type="predicted"/>
<dbReference type="SMART" id="SM00855">
    <property type="entry name" value="PGAM"/>
    <property type="match status" value="1"/>
</dbReference>
<dbReference type="GO" id="GO:0016791">
    <property type="term" value="F:phosphatase activity"/>
    <property type="evidence" value="ECO:0007669"/>
    <property type="project" value="TreeGrafter"/>
</dbReference>
<dbReference type="PANTHER" id="PTHR48100">
    <property type="entry name" value="BROAD-SPECIFICITY PHOSPHATASE YOR283W-RELATED"/>
    <property type="match status" value="1"/>
</dbReference>
<gene>
    <name evidence="2" type="ORF">AS25_12280</name>
</gene>
<name>A0A0B0D888_9MICC</name>
<sequence length="228" mass="23979">MRLILVRHGQTSSNVGHHLDTAAPGADLTDLGREQARALVQALAGEPISAIYASNLVRTQQTATPLADARGVSIEIREGLREIGAGDLEMANDHDSIETYLESALSWADGGLDSRIPGSDENGHDIMARFDAVVEEAATALAPDRVAVLVSHGAVIRAWCALRCANLDRKFTATNGLSNTGVVVLDGEPGAWRVLTWQDQAVGGPALQDPTSDGAAAEELDEVDGPAR</sequence>
<dbReference type="CDD" id="cd07067">
    <property type="entry name" value="HP_PGM_like"/>
    <property type="match status" value="1"/>
</dbReference>
<accession>A0A0B0D888</accession>
<dbReference type="SUPFAM" id="SSF53254">
    <property type="entry name" value="Phosphoglycerate mutase-like"/>
    <property type="match status" value="1"/>
</dbReference>
<dbReference type="Pfam" id="PF00300">
    <property type="entry name" value="His_Phos_1"/>
    <property type="match status" value="1"/>
</dbReference>
<dbReference type="AlphaFoldDB" id="A0A0B0D888"/>
<dbReference type="PROSITE" id="PS00175">
    <property type="entry name" value="PG_MUTASE"/>
    <property type="match status" value="1"/>
</dbReference>
<dbReference type="RefSeq" id="WP_035965429.1">
    <property type="nucleotide sequence ID" value="NZ_JROM01000055.1"/>
</dbReference>